<dbReference type="PANTHER" id="PTHR13457:SF1">
    <property type="entry name" value="HEAT REPEAT-CONTAINING PROTEIN 1"/>
    <property type="match status" value="1"/>
</dbReference>
<keyword evidence="1" id="KW-0687">Ribonucleoprotein</keyword>
<comment type="caution">
    <text evidence="2">The sequence shown here is derived from an EMBL/GenBank/DDBJ whole genome shotgun (WGS) entry which is preliminary data.</text>
</comment>
<evidence type="ECO:0000256" key="1">
    <source>
        <dbReference type="RuleBase" id="RU367065"/>
    </source>
</evidence>
<comment type="function">
    <text evidence="1">Involved in nucleolar processing of pre-18S ribosomal RNA.</text>
</comment>
<dbReference type="GO" id="GO:0045943">
    <property type="term" value="P:positive regulation of transcription by RNA polymerase I"/>
    <property type="evidence" value="ECO:0007669"/>
    <property type="project" value="TreeGrafter"/>
</dbReference>
<keyword evidence="1" id="KW-0690">Ribosome biogenesis</keyword>
<dbReference type="PANTHER" id="PTHR13457">
    <property type="entry name" value="BAP28"/>
    <property type="match status" value="1"/>
</dbReference>
<name>A0A820R1A7_9BILA</name>
<accession>A0A820R1A7</accession>
<dbReference type="GO" id="GO:0034455">
    <property type="term" value="C:t-UTP complex"/>
    <property type="evidence" value="ECO:0007669"/>
    <property type="project" value="TreeGrafter"/>
</dbReference>
<reference evidence="2" key="1">
    <citation type="submission" date="2021-02" db="EMBL/GenBank/DDBJ databases">
        <authorList>
            <person name="Nowell W R."/>
        </authorList>
    </citation>
    <scope>NUCLEOTIDE SEQUENCE</scope>
</reference>
<dbReference type="GO" id="GO:0030686">
    <property type="term" value="C:90S preribosome"/>
    <property type="evidence" value="ECO:0007669"/>
    <property type="project" value="TreeGrafter"/>
</dbReference>
<feature type="non-terminal residue" evidence="2">
    <location>
        <position position="1"/>
    </location>
</feature>
<sequence length="91" mass="10620">LLINHRHELIRPLFLILEKSLNQTIDFEQKTYIDQLCTTALLNLYTQLKPAECNPDIFNSEIVMECMKRTNDLHTTQQCLMLLSKGAQLFP</sequence>
<dbReference type="GO" id="GO:0000462">
    <property type="term" value="P:maturation of SSU-rRNA from tricistronic rRNA transcript (SSU-rRNA, 5.8S rRNA, LSU-rRNA)"/>
    <property type="evidence" value="ECO:0007669"/>
    <property type="project" value="TreeGrafter"/>
</dbReference>
<protein>
    <recommendedName>
        <fullName evidence="1">HEAT repeat-containing protein 1</fullName>
    </recommendedName>
</protein>
<dbReference type="GO" id="GO:0032040">
    <property type="term" value="C:small-subunit processome"/>
    <property type="evidence" value="ECO:0007669"/>
    <property type="project" value="TreeGrafter"/>
</dbReference>
<keyword evidence="1" id="KW-0698">rRNA processing</keyword>
<feature type="non-terminal residue" evidence="2">
    <location>
        <position position="91"/>
    </location>
</feature>
<keyword evidence="1" id="KW-0539">Nucleus</keyword>
<proteinExistence type="inferred from homology"/>
<comment type="similarity">
    <text evidence="1">Belongs to the HEATR1/UTP10 family.</text>
</comment>
<dbReference type="Proteomes" id="UP000663844">
    <property type="component" value="Unassembled WGS sequence"/>
</dbReference>
<evidence type="ECO:0000313" key="2">
    <source>
        <dbReference type="EMBL" id="CAF4430074.1"/>
    </source>
</evidence>
<dbReference type="InterPro" id="IPR040191">
    <property type="entry name" value="UTP10"/>
</dbReference>
<dbReference type="GO" id="GO:0030515">
    <property type="term" value="F:snoRNA binding"/>
    <property type="evidence" value="ECO:0007669"/>
    <property type="project" value="TreeGrafter"/>
</dbReference>
<evidence type="ECO:0000313" key="3">
    <source>
        <dbReference type="Proteomes" id="UP000663844"/>
    </source>
</evidence>
<dbReference type="EMBL" id="CAJOAZ010030060">
    <property type="protein sequence ID" value="CAF4430074.1"/>
    <property type="molecule type" value="Genomic_DNA"/>
</dbReference>
<dbReference type="AlphaFoldDB" id="A0A820R1A7"/>
<gene>
    <name evidence="2" type="ORF">OXD698_LOCUS53174</name>
</gene>
<organism evidence="2 3">
    <name type="scientific">Adineta steineri</name>
    <dbReference type="NCBI Taxonomy" id="433720"/>
    <lineage>
        <taxon>Eukaryota</taxon>
        <taxon>Metazoa</taxon>
        <taxon>Spiralia</taxon>
        <taxon>Gnathifera</taxon>
        <taxon>Rotifera</taxon>
        <taxon>Eurotatoria</taxon>
        <taxon>Bdelloidea</taxon>
        <taxon>Adinetida</taxon>
        <taxon>Adinetidae</taxon>
        <taxon>Adineta</taxon>
    </lineage>
</organism>
<comment type="subcellular location">
    <subcellularLocation>
        <location evidence="1">Nucleus</location>
        <location evidence="1">Nucleolus</location>
    </subcellularLocation>
</comment>